<accession>A0A942URX0</accession>
<dbReference type="InterPro" id="IPR013196">
    <property type="entry name" value="HTH_11"/>
</dbReference>
<dbReference type="CDD" id="cd05568">
    <property type="entry name" value="PTS_IIB_bgl_like"/>
    <property type="match status" value="1"/>
</dbReference>
<dbReference type="Gene3D" id="3.40.930.10">
    <property type="entry name" value="Mannitol-specific EII, Chain A"/>
    <property type="match status" value="1"/>
</dbReference>
<dbReference type="Pfam" id="PF00359">
    <property type="entry name" value="PTS_EIIA_2"/>
    <property type="match status" value="1"/>
</dbReference>
<dbReference type="Pfam" id="PF08279">
    <property type="entry name" value="HTH_11"/>
    <property type="match status" value="1"/>
</dbReference>
<keyword evidence="2" id="KW-0677">Repeat</keyword>
<dbReference type="Gene3D" id="1.10.1790.10">
    <property type="entry name" value="PRD domain"/>
    <property type="match status" value="2"/>
</dbReference>
<dbReference type="InterPro" id="IPR011608">
    <property type="entry name" value="PRD"/>
</dbReference>
<protein>
    <submittedName>
        <fullName evidence="9">BglG family transcription antiterminator</fullName>
    </submittedName>
</protein>
<evidence type="ECO:0000259" key="6">
    <source>
        <dbReference type="PROSITE" id="PS51094"/>
    </source>
</evidence>
<dbReference type="Pfam" id="PF02302">
    <property type="entry name" value="PTS_IIB"/>
    <property type="match status" value="1"/>
</dbReference>
<dbReference type="Gene3D" id="1.10.10.10">
    <property type="entry name" value="Winged helix-like DNA-binding domain superfamily/Winged helix DNA-binding domain"/>
    <property type="match status" value="1"/>
</dbReference>
<keyword evidence="1" id="KW-0808">Transferase</keyword>
<dbReference type="InterPro" id="IPR036095">
    <property type="entry name" value="PTS_EIIB-like_sf"/>
</dbReference>
<evidence type="ECO:0000313" key="10">
    <source>
        <dbReference type="Proteomes" id="UP000676456"/>
    </source>
</evidence>
<feature type="domain" description="PTS EIIB type-2" evidence="7">
    <location>
        <begin position="408"/>
        <end position="498"/>
    </location>
</feature>
<dbReference type="PANTHER" id="PTHR30185:SF18">
    <property type="entry name" value="TRANSCRIPTIONAL REGULATOR MTLR"/>
    <property type="match status" value="1"/>
</dbReference>
<dbReference type="SUPFAM" id="SSF63520">
    <property type="entry name" value="PTS-regulatory domain, PRD"/>
    <property type="match status" value="2"/>
</dbReference>
<keyword evidence="5" id="KW-0804">Transcription</keyword>
<feature type="domain" description="PRD" evidence="8">
    <location>
        <begin position="186"/>
        <end position="296"/>
    </location>
</feature>
<evidence type="ECO:0000256" key="4">
    <source>
        <dbReference type="ARBA" id="ARBA00023159"/>
    </source>
</evidence>
<dbReference type="InterPro" id="IPR050661">
    <property type="entry name" value="BglG_antiterminators"/>
</dbReference>
<evidence type="ECO:0000256" key="1">
    <source>
        <dbReference type="ARBA" id="ARBA00022679"/>
    </source>
</evidence>
<dbReference type="GO" id="GO:0009401">
    <property type="term" value="P:phosphoenolpyruvate-dependent sugar phosphotransferase system"/>
    <property type="evidence" value="ECO:0007669"/>
    <property type="project" value="InterPro"/>
</dbReference>
<dbReference type="PROSITE" id="PS51099">
    <property type="entry name" value="PTS_EIIB_TYPE_2"/>
    <property type="match status" value="1"/>
</dbReference>
<dbReference type="Pfam" id="PF00874">
    <property type="entry name" value="PRD"/>
    <property type="match status" value="2"/>
</dbReference>
<organism evidence="9 10">
    <name type="scientific">Lederbergia citrea</name>
    <dbReference type="NCBI Taxonomy" id="2833581"/>
    <lineage>
        <taxon>Bacteria</taxon>
        <taxon>Bacillati</taxon>
        <taxon>Bacillota</taxon>
        <taxon>Bacilli</taxon>
        <taxon>Bacillales</taxon>
        <taxon>Bacillaceae</taxon>
        <taxon>Lederbergia</taxon>
    </lineage>
</organism>
<dbReference type="SUPFAM" id="SSF52794">
    <property type="entry name" value="PTS system IIB component-like"/>
    <property type="match status" value="1"/>
</dbReference>
<dbReference type="EMBL" id="JAGYPN010000003">
    <property type="protein sequence ID" value="MBS4223931.1"/>
    <property type="molecule type" value="Genomic_DNA"/>
</dbReference>
<reference evidence="9 10" key="1">
    <citation type="submission" date="2021-05" db="EMBL/GenBank/DDBJ databases">
        <title>Novel Bacillus species.</title>
        <authorList>
            <person name="Liu G."/>
        </authorList>
    </citation>
    <scope>NUCLEOTIDE SEQUENCE [LARGE SCALE GENOMIC DNA]</scope>
    <source>
        <strain evidence="9 10">FJAT-49682</strain>
    </source>
</reference>
<dbReference type="SUPFAM" id="SSF55804">
    <property type="entry name" value="Phoshotransferase/anion transport protein"/>
    <property type="match status" value="1"/>
</dbReference>
<dbReference type="InterPro" id="IPR013011">
    <property type="entry name" value="PTS_EIIB_2"/>
</dbReference>
<dbReference type="InterPro" id="IPR036634">
    <property type="entry name" value="PRD_sf"/>
</dbReference>
<proteinExistence type="predicted"/>
<evidence type="ECO:0000259" key="7">
    <source>
        <dbReference type="PROSITE" id="PS51099"/>
    </source>
</evidence>
<keyword evidence="10" id="KW-1185">Reference proteome</keyword>
<dbReference type="AlphaFoldDB" id="A0A942URX0"/>
<dbReference type="InterPro" id="IPR016152">
    <property type="entry name" value="PTrfase/Anion_transptr"/>
</dbReference>
<dbReference type="PROSITE" id="PS51372">
    <property type="entry name" value="PRD_2"/>
    <property type="match status" value="2"/>
</dbReference>
<keyword evidence="3" id="KW-0805">Transcription regulation</keyword>
<dbReference type="RefSeq" id="WP_213098994.1">
    <property type="nucleotide sequence ID" value="NZ_JAGYPH010000003.1"/>
</dbReference>
<dbReference type="PROSITE" id="PS51094">
    <property type="entry name" value="PTS_EIIA_TYPE_2"/>
    <property type="match status" value="1"/>
</dbReference>
<name>A0A942URX0_9BACI</name>
<feature type="domain" description="PRD" evidence="8">
    <location>
        <begin position="299"/>
        <end position="405"/>
    </location>
</feature>
<dbReference type="InterPro" id="IPR002178">
    <property type="entry name" value="PTS_EIIA_type-2_dom"/>
</dbReference>
<evidence type="ECO:0000256" key="2">
    <source>
        <dbReference type="ARBA" id="ARBA00022737"/>
    </source>
</evidence>
<dbReference type="InterPro" id="IPR007737">
    <property type="entry name" value="Mga_HTH"/>
</dbReference>
<dbReference type="PANTHER" id="PTHR30185">
    <property type="entry name" value="CRYPTIC BETA-GLUCOSIDE BGL OPERON ANTITERMINATOR"/>
    <property type="match status" value="1"/>
</dbReference>
<keyword evidence="4" id="KW-0010">Activator</keyword>
<evidence type="ECO:0000259" key="8">
    <source>
        <dbReference type="PROSITE" id="PS51372"/>
    </source>
</evidence>
<dbReference type="GO" id="GO:0008982">
    <property type="term" value="F:protein-N(PI)-phosphohistidine-sugar phosphotransferase activity"/>
    <property type="evidence" value="ECO:0007669"/>
    <property type="project" value="InterPro"/>
</dbReference>
<dbReference type="Proteomes" id="UP000676456">
    <property type="component" value="Unassembled WGS sequence"/>
</dbReference>
<feature type="domain" description="PTS EIIA type-2" evidence="6">
    <location>
        <begin position="533"/>
        <end position="680"/>
    </location>
</feature>
<sequence>MHITSREKDIIELIIKTSGKHTAFSIAAFLNVSTRTVQRDLKSIEKVLQSFDLLLARNLNKGLMIEGKNEQIFRLIQYLAGMNPIDQTPEERKLLLLLALLHEESYKLRVLATEIGVSITTLTIYLDELADWLKNFNVSIARKRGVGVELTGKESNKRQALARYILIHFHEELIESLFLLQKGKRAGNKILHYLLPEYLLTIDRLVNTEINSSQPRLADSDYIGFLVHICITIQRTEAGFLLEEKINNVNELIHEYHLIIEIGKKLEEICSVALSKEDLYFLAVILKGSKLQAVDGLPYDRVDLSRMIKNLIQYVSSQLHVDLTKDFSLYQGLLAHMEPSLFRIKQKMGLFNPLKEEIKRKYPVLFMAVKGFVESEFNEIDDIPDDEIAFIVLHFGSALLMHEEQLYIKALVICPTGIGTSKMLATRIKKEITEINSVDILSIKDIQRDANLTSYDVIISTVRLPFIDIDYILVSPLLSEENILAIRSYLKDNIENVTKNKPYQKSVQKESTPARSNLTNVLQELKDVHGTIDAVMNNFRVYRTQLNGYEEIMEEMVRAAERDQLLTHVPDVIKALQDRERKGGLGIPNTGMALFHCRHEKVRELIFQISHLDEPCLVKGMDGNDMYMKSLLLMLAPAELSEIEQEIVSLISSSLIENNEAMMIFSSANEELIRTKLETIFLSYLHTNLLKD</sequence>
<evidence type="ECO:0000256" key="3">
    <source>
        <dbReference type="ARBA" id="ARBA00023015"/>
    </source>
</evidence>
<dbReference type="InterPro" id="IPR003501">
    <property type="entry name" value="PTS_EIIB_2/3"/>
</dbReference>
<gene>
    <name evidence="9" type="ORF">KHA91_14400</name>
</gene>
<dbReference type="GO" id="GO:0006355">
    <property type="term" value="P:regulation of DNA-templated transcription"/>
    <property type="evidence" value="ECO:0007669"/>
    <property type="project" value="InterPro"/>
</dbReference>
<dbReference type="InterPro" id="IPR036388">
    <property type="entry name" value="WH-like_DNA-bd_sf"/>
</dbReference>
<dbReference type="Gene3D" id="3.40.50.2300">
    <property type="match status" value="1"/>
</dbReference>
<evidence type="ECO:0000313" key="9">
    <source>
        <dbReference type="EMBL" id="MBS4223931.1"/>
    </source>
</evidence>
<dbReference type="Pfam" id="PF05043">
    <property type="entry name" value="Mga"/>
    <property type="match status" value="1"/>
</dbReference>
<evidence type="ECO:0000256" key="5">
    <source>
        <dbReference type="ARBA" id="ARBA00023163"/>
    </source>
</evidence>
<comment type="caution">
    <text evidence="9">The sequence shown here is derived from an EMBL/GenBank/DDBJ whole genome shotgun (WGS) entry which is preliminary data.</text>
</comment>